<dbReference type="Gene3D" id="1.10.287.130">
    <property type="match status" value="1"/>
</dbReference>
<dbReference type="SMART" id="SM00388">
    <property type="entry name" value="HisKA"/>
    <property type="match status" value="1"/>
</dbReference>
<dbReference type="EMBL" id="PXZM01000012">
    <property type="protein sequence ID" value="PSJ97301.1"/>
    <property type="molecule type" value="Genomic_DNA"/>
</dbReference>
<keyword evidence="9" id="KW-0902">Two-component regulatory system</keyword>
<dbReference type="GO" id="GO:0005886">
    <property type="term" value="C:plasma membrane"/>
    <property type="evidence" value="ECO:0007669"/>
    <property type="project" value="UniProtKB-SubCell"/>
</dbReference>
<evidence type="ECO:0000256" key="3">
    <source>
        <dbReference type="ARBA" id="ARBA00012438"/>
    </source>
</evidence>
<dbReference type="InterPro" id="IPR004358">
    <property type="entry name" value="Sig_transdc_His_kin-like_C"/>
</dbReference>
<keyword evidence="8" id="KW-0067">ATP-binding</keyword>
<dbReference type="SUPFAM" id="SSF47384">
    <property type="entry name" value="Homodimeric domain of signal transducing histidine kinase"/>
    <property type="match status" value="1"/>
</dbReference>
<keyword evidence="11" id="KW-0812">Transmembrane</keyword>
<evidence type="ECO:0000256" key="7">
    <source>
        <dbReference type="ARBA" id="ARBA00022777"/>
    </source>
</evidence>
<dbReference type="InterPro" id="IPR036890">
    <property type="entry name" value="HATPase_C_sf"/>
</dbReference>
<gene>
    <name evidence="13" type="ORF">C7R93_09275</name>
</gene>
<dbReference type="InterPro" id="IPR005467">
    <property type="entry name" value="His_kinase_dom"/>
</dbReference>
<dbReference type="Proteomes" id="UP000240419">
    <property type="component" value="Unassembled WGS sequence"/>
</dbReference>
<dbReference type="RefSeq" id="WP_106838561.1">
    <property type="nucleotide sequence ID" value="NZ_JBCNIW010000019.1"/>
</dbReference>
<evidence type="ECO:0000256" key="4">
    <source>
        <dbReference type="ARBA" id="ARBA00022553"/>
    </source>
</evidence>
<dbReference type="Pfam" id="PF02518">
    <property type="entry name" value="HATPase_c"/>
    <property type="match status" value="1"/>
</dbReference>
<dbReference type="Pfam" id="PF00512">
    <property type="entry name" value="HisKA"/>
    <property type="match status" value="1"/>
</dbReference>
<evidence type="ECO:0000256" key="9">
    <source>
        <dbReference type="ARBA" id="ARBA00023012"/>
    </source>
</evidence>
<feature type="domain" description="Histidine kinase" evidence="12">
    <location>
        <begin position="226"/>
        <end position="439"/>
    </location>
</feature>
<dbReference type="SMART" id="SM00387">
    <property type="entry name" value="HATPase_c"/>
    <property type="match status" value="1"/>
</dbReference>
<comment type="catalytic activity">
    <reaction evidence="1">
        <text>ATP + protein L-histidine = ADP + protein N-phospho-L-histidine.</text>
        <dbReference type="EC" id="2.7.13.3"/>
    </reaction>
</comment>
<feature type="transmembrane region" description="Helical" evidence="11">
    <location>
        <begin position="9"/>
        <end position="31"/>
    </location>
</feature>
<dbReference type="InterPro" id="IPR003594">
    <property type="entry name" value="HATPase_dom"/>
</dbReference>
<keyword evidence="7 13" id="KW-0418">Kinase</keyword>
<dbReference type="PANTHER" id="PTHR45453">
    <property type="entry name" value="PHOSPHATE REGULON SENSOR PROTEIN PHOR"/>
    <property type="match status" value="1"/>
</dbReference>
<dbReference type="FunFam" id="1.10.287.130:FF:000001">
    <property type="entry name" value="Two-component sensor histidine kinase"/>
    <property type="match status" value="1"/>
</dbReference>
<evidence type="ECO:0000313" key="14">
    <source>
        <dbReference type="Proteomes" id="UP000240419"/>
    </source>
</evidence>
<dbReference type="InterPro" id="IPR050351">
    <property type="entry name" value="BphY/WalK/GraS-like"/>
</dbReference>
<dbReference type="FunFam" id="3.30.565.10:FF:000006">
    <property type="entry name" value="Sensor histidine kinase WalK"/>
    <property type="match status" value="1"/>
</dbReference>
<sequence length="439" mass="50483">MFKQLRKKFLILNMSIISALMITAFFIIYLITYNNIQSENVNKLNSLSVRSPTMDVTLSKMGETVLSLNYSMSFHIQVDAHGALQKVNSFIDMADETYKQAANLAWQEKKNNSVISLDGKDWMYRISESPVMVRMDENGKMQYSRDSGQTWTVDDPSSIDQKNNLYQIVFLDVTDDSKTLTGLLITFVSVGFIMLFVIYFISMYFANRAIKPISISWDKQKQFIADASHELKTPLAIISANYDALMTNEDDTIRSQKKWLEYIRNETSRMTKLVNELLYLAKNDEAEVKLQYSSFDLSQAVKNIILSMEAVAFEKGVKIIQHIEPDLTIKSDRDKINQVITILVDNAFKYTEQNSYIEIRLKKVKKRILFSIKNSCKGLSKQDLPKLFDRFYRTDTARTYENGNHGLGLSIAKTIMERLGGEIYAESDESESITFIFIL</sequence>
<dbReference type="PANTHER" id="PTHR45453:SF1">
    <property type="entry name" value="PHOSPHATE REGULON SENSOR PROTEIN PHOR"/>
    <property type="match status" value="1"/>
</dbReference>
<protein>
    <recommendedName>
        <fullName evidence="3">histidine kinase</fullName>
        <ecNumber evidence="3">2.7.13.3</ecNumber>
    </recommendedName>
</protein>
<dbReference type="InterPro" id="IPR003661">
    <property type="entry name" value="HisK_dim/P_dom"/>
</dbReference>
<name>A0A2P7VDL2_9BACL</name>
<keyword evidence="6" id="KW-0547">Nucleotide-binding</keyword>
<evidence type="ECO:0000256" key="8">
    <source>
        <dbReference type="ARBA" id="ARBA00022840"/>
    </source>
</evidence>
<evidence type="ECO:0000256" key="2">
    <source>
        <dbReference type="ARBA" id="ARBA00004651"/>
    </source>
</evidence>
<dbReference type="InterPro" id="IPR036097">
    <property type="entry name" value="HisK_dim/P_sf"/>
</dbReference>
<evidence type="ECO:0000256" key="11">
    <source>
        <dbReference type="SAM" id="Phobius"/>
    </source>
</evidence>
<evidence type="ECO:0000259" key="12">
    <source>
        <dbReference type="PROSITE" id="PS50109"/>
    </source>
</evidence>
<dbReference type="GO" id="GO:0004721">
    <property type="term" value="F:phosphoprotein phosphatase activity"/>
    <property type="evidence" value="ECO:0007669"/>
    <property type="project" value="TreeGrafter"/>
</dbReference>
<comment type="subcellular location">
    <subcellularLocation>
        <location evidence="2">Cell membrane</location>
        <topology evidence="2">Multi-pass membrane protein</topology>
    </subcellularLocation>
</comment>
<dbReference type="AlphaFoldDB" id="A0A2P7VDL2"/>
<evidence type="ECO:0000256" key="1">
    <source>
        <dbReference type="ARBA" id="ARBA00000085"/>
    </source>
</evidence>
<comment type="caution">
    <text evidence="13">The sequence shown here is derived from an EMBL/GenBank/DDBJ whole genome shotgun (WGS) entry which is preliminary data.</text>
</comment>
<dbReference type="OrthoDB" id="9813151at2"/>
<dbReference type="GO" id="GO:0000155">
    <property type="term" value="F:phosphorelay sensor kinase activity"/>
    <property type="evidence" value="ECO:0007669"/>
    <property type="project" value="InterPro"/>
</dbReference>
<evidence type="ECO:0000256" key="5">
    <source>
        <dbReference type="ARBA" id="ARBA00022679"/>
    </source>
</evidence>
<evidence type="ECO:0000256" key="10">
    <source>
        <dbReference type="ARBA" id="ARBA00023136"/>
    </source>
</evidence>
<reference evidence="13 14" key="1">
    <citation type="submission" date="2018-03" db="EMBL/GenBank/DDBJ databases">
        <title>Brevisbacillus phylogenomics.</title>
        <authorList>
            <person name="Dunlap C."/>
        </authorList>
    </citation>
    <scope>NUCLEOTIDE SEQUENCE [LARGE SCALE GENOMIC DNA]</scope>
    <source>
        <strain evidence="13 14">NRRL NRS-1210</strain>
    </source>
</reference>
<dbReference type="SUPFAM" id="SSF55874">
    <property type="entry name" value="ATPase domain of HSP90 chaperone/DNA topoisomerase II/histidine kinase"/>
    <property type="match status" value="1"/>
</dbReference>
<accession>A0A2P7VDL2</accession>
<keyword evidence="11" id="KW-1133">Transmembrane helix</keyword>
<keyword evidence="4" id="KW-0597">Phosphoprotein</keyword>
<keyword evidence="10 11" id="KW-0472">Membrane</keyword>
<keyword evidence="5" id="KW-0808">Transferase</keyword>
<dbReference type="EC" id="2.7.13.3" evidence="3"/>
<dbReference type="Gene3D" id="3.30.565.10">
    <property type="entry name" value="Histidine kinase-like ATPase, C-terminal domain"/>
    <property type="match status" value="1"/>
</dbReference>
<proteinExistence type="predicted"/>
<dbReference type="PROSITE" id="PS50109">
    <property type="entry name" value="HIS_KIN"/>
    <property type="match status" value="1"/>
</dbReference>
<dbReference type="GO" id="GO:0005524">
    <property type="term" value="F:ATP binding"/>
    <property type="evidence" value="ECO:0007669"/>
    <property type="project" value="UniProtKB-KW"/>
</dbReference>
<dbReference type="PRINTS" id="PR00344">
    <property type="entry name" value="BCTRLSENSOR"/>
</dbReference>
<dbReference type="CDD" id="cd00082">
    <property type="entry name" value="HisKA"/>
    <property type="match status" value="1"/>
</dbReference>
<organism evidence="13 14">
    <name type="scientific">Brevibacillus fortis</name>
    <dbReference type="NCBI Taxonomy" id="2126352"/>
    <lineage>
        <taxon>Bacteria</taxon>
        <taxon>Bacillati</taxon>
        <taxon>Bacillota</taxon>
        <taxon>Bacilli</taxon>
        <taxon>Bacillales</taxon>
        <taxon>Paenibacillaceae</taxon>
        <taxon>Brevibacillus</taxon>
    </lineage>
</organism>
<dbReference type="GO" id="GO:0016036">
    <property type="term" value="P:cellular response to phosphate starvation"/>
    <property type="evidence" value="ECO:0007669"/>
    <property type="project" value="TreeGrafter"/>
</dbReference>
<evidence type="ECO:0000313" key="13">
    <source>
        <dbReference type="EMBL" id="PSJ97301.1"/>
    </source>
</evidence>
<keyword evidence="14" id="KW-1185">Reference proteome</keyword>
<feature type="transmembrane region" description="Helical" evidence="11">
    <location>
        <begin position="183"/>
        <end position="206"/>
    </location>
</feature>
<evidence type="ECO:0000256" key="6">
    <source>
        <dbReference type="ARBA" id="ARBA00022741"/>
    </source>
</evidence>